<dbReference type="AlphaFoldDB" id="A0A3L8R8X6"/>
<accession>A0A3L8R8X6</accession>
<reference evidence="2 3" key="1">
    <citation type="journal article" date="2018" name="J. Biol. Chem.">
        <title>Discovery of the actinoplanic acid pathway in Streptomyces rapamycinicus reveals a genetically conserved synergism with rapamycin.</title>
        <authorList>
            <person name="Mrak P."/>
            <person name="Krastel P."/>
            <person name="Pivk Lukancic P."/>
            <person name="Tao J."/>
            <person name="Pistorius D."/>
            <person name="Moore C.M."/>
        </authorList>
    </citation>
    <scope>NUCLEOTIDE SEQUENCE [LARGE SCALE GENOMIC DNA]</scope>
    <source>
        <strain evidence="2 3">NRRL 5491</strain>
    </source>
</reference>
<comment type="caution">
    <text evidence="2">The sequence shown here is derived from an EMBL/GenBank/DDBJ whole genome shotgun (WGS) entry which is preliminary data.</text>
</comment>
<evidence type="ECO:0000313" key="3">
    <source>
        <dbReference type="Proteomes" id="UP000281594"/>
    </source>
</evidence>
<organism evidence="2 3">
    <name type="scientific">Streptomyces rapamycinicus (strain ATCC 29253 / DSM 41530 / NRRL 5491 / AYB-994)</name>
    <name type="common">Streptomyces hygroscopicus (strain ATCC 29253)</name>
    <dbReference type="NCBI Taxonomy" id="1343740"/>
    <lineage>
        <taxon>Bacteria</taxon>
        <taxon>Bacillati</taxon>
        <taxon>Actinomycetota</taxon>
        <taxon>Actinomycetes</taxon>
        <taxon>Kitasatosporales</taxon>
        <taxon>Streptomycetaceae</taxon>
        <taxon>Streptomyces</taxon>
        <taxon>Streptomyces violaceusniger group</taxon>
    </lineage>
</organism>
<evidence type="ECO:0000256" key="1">
    <source>
        <dbReference type="SAM" id="MobiDB-lite"/>
    </source>
</evidence>
<proteinExistence type="predicted"/>
<protein>
    <submittedName>
        <fullName evidence="2">Uncharacterized protein</fullName>
    </submittedName>
</protein>
<evidence type="ECO:0000313" key="2">
    <source>
        <dbReference type="EMBL" id="RLV76249.1"/>
    </source>
</evidence>
<dbReference type="Proteomes" id="UP000281594">
    <property type="component" value="Unassembled WGS sequence"/>
</dbReference>
<feature type="region of interest" description="Disordered" evidence="1">
    <location>
        <begin position="1"/>
        <end position="41"/>
    </location>
</feature>
<feature type="compositionally biased region" description="Low complexity" evidence="1">
    <location>
        <begin position="1"/>
        <end position="18"/>
    </location>
</feature>
<gene>
    <name evidence="2" type="ORF">D3C57_143525</name>
</gene>
<sequence>MFCRRSCLSSSRSTLVSSPAPPSPRSIRSRLTQPRRLSGLTPRSRATSVIVLLEERANAIASRLNSAEYRFEY</sequence>
<name>A0A3L8R8X6_STRRN</name>
<dbReference type="EMBL" id="QYCY01000002">
    <property type="protein sequence ID" value="RLV76249.1"/>
    <property type="molecule type" value="Genomic_DNA"/>
</dbReference>